<sequence>AEVKALGGADIDVNASISAELKAVTAGLHGLYLEKAEDAVAMFNTKVYGLHLLDIDVSADVQVGGVTKTESALCKLGLGSCQRDCVSFSQKGCANHIDIGAEVGAQITGMVDGVCILPSVILCSTKAKVLVSVAVEHLLCIVGNVIKTVMSSFDCHCK</sequence>
<proteinExistence type="predicted"/>
<dbReference type="Proteomes" id="UP000243081">
    <property type="component" value="Unassembled WGS sequence"/>
</dbReference>
<dbReference type="OrthoDB" id="5137645at2759"/>
<dbReference type="EMBL" id="LUKN01001450">
    <property type="protein sequence ID" value="OAR00952.1"/>
    <property type="molecule type" value="Genomic_DNA"/>
</dbReference>
<evidence type="ECO:0000313" key="1">
    <source>
        <dbReference type="EMBL" id="OAR00952.1"/>
    </source>
</evidence>
<protein>
    <submittedName>
        <fullName evidence="1">Uncharacterized protein</fullName>
    </submittedName>
</protein>
<gene>
    <name evidence="1" type="ORF">LLEC1_01681</name>
</gene>
<name>A0A179IGE5_CORDF</name>
<dbReference type="AlphaFoldDB" id="A0A179IGE5"/>
<comment type="caution">
    <text evidence="1">The sequence shown here is derived from an EMBL/GenBank/DDBJ whole genome shotgun (WGS) entry which is preliminary data.</text>
</comment>
<organism evidence="1 2">
    <name type="scientific">Cordyceps confragosa</name>
    <name type="common">Lecanicillium lecanii</name>
    <dbReference type="NCBI Taxonomy" id="2714763"/>
    <lineage>
        <taxon>Eukaryota</taxon>
        <taxon>Fungi</taxon>
        <taxon>Dikarya</taxon>
        <taxon>Ascomycota</taxon>
        <taxon>Pezizomycotina</taxon>
        <taxon>Sordariomycetes</taxon>
        <taxon>Hypocreomycetidae</taxon>
        <taxon>Hypocreales</taxon>
        <taxon>Cordycipitaceae</taxon>
        <taxon>Akanthomyces</taxon>
    </lineage>
</organism>
<accession>A0A179IGE5</accession>
<reference evidence="1 2" key="1">
    <citation type="submission" date="2016-03" db="EMBL/GenBank/DDBJ databases">
        <title>Fine-scale spatial genetic structure of a fungal parasite of coffee scale insects.</title>
        <authorList>
            <person name="Jackson D."/>
            <person name="Zemenick K.A."/>
            <person name="Malloure B."/>
            <person name="Quandt C.A."/>
            <person name="James T.Y."/>
        </authorList>
    </citation>
    <scope>NUCLEOTIDE SEQUENCE [LARGE SCALE GENOMIC DNA]</scope>
    <source>
        <strain evidence="1 2">UM487</strain>
    </source>
</reference>
<feature type="non-terminal residue" evidence="1">
    <location>
        <position position="1"/>
    </location>
</feature>
<keyword evidence="2" id="KW-1185">Reference proteome</keyword>
<evidence type="ECO:0000313" key="2">
    <source>
        <dbReference type="Proteomes" id="UP000243081"/>
    </source>
</evidence>